<dbReference type="EMBL" id="GIFC01001951">
    <property type="protein sequence ID" value="MXU84034.1"/>
    <property type="molecule type" value="Transcribed_RNA"/>
</dbReference>
<feature type="chain" id="PRO_5025633971" description="Secreted protein" evidence="1">
    <location>
        <begin position="19"/>
        <end position="78"/>
    </location>
</feature>
<evidence type="ECO:0008006" key="3">
    <source>
        <dbReference type="Google" id="ProtNLM"/>
    </source>
</evidence>
<keyword evidence="1" id="KW-0732">Signal</keyword>
<dbReference type="AlphaFoldDB" id="A0A6B0U5H6"/>
<accession>A0A6B0U5H6</accession>
<evidence type="ECO:0000313" key="2">
    <source>
        <dbReference type="EMBL" id="MXU84034.1"/>
    </source>
</evidence>
<evidence type="ECO:0000256" key="1">
    <source>
        <dbReference type="SAM" id="SignalP"/>
    </source>
</evidence>
<feature type="signal peptide" evidence="1">
    <location>
        <begin position="1"/>
        <end position="18"/>
    </location>
</feature>
<name>A0A6B0U5H6_IXORI</name>
<reference evidence="2" key="1">
    <citation type="submission" date="2019-12" db="EMBL/GenBank/DDBJ databases">
        <title>An insight into the sialome of adult female Ixodes ricinus ticks feeding for 6 days.</title>
        <authorList>
            <person name="Perner J."/>
            <person name="Ribeiro J.M.C."/>
        </authorList>
    </citation>
    <scope>NUCLEOTIDE SEQUENCE</scope>
    <source>
        <strain evidence="2">Semi-engorged</strain>
        <tissue evidence="2">Salivary glands</tissue>
    </source>
</reference>
<protein>
    <recommendedName>
        <fullName evidence="3">Secreted protein</fullName>
    </recommendedName>
</protein>
<proteinExistence type="predicted"/>
<sequence length="78" mass="8983">MICPVYFFLVLSLFRVHLRTDFGSLGAQKYVRQHSICICRQLQRYCGKFCGICGKSENSKMLTLSFVVTGRRDGRVEN</sequence>
<organism evidence="2">
    <name type="scientific">Ixodes ricinus</name>
    <name type="common">Common tick</name>
    <name type="synonym">Acarus ricinus</name>
    <dbReference type="NCBI Taxonomy" id="34613"/>
    <lineage>
        <taxon>Eukaryota</taxon>
        <taxon>Metazoa</taxon>
        <taxon>Ecdysozoa</taxon>
        <taxon>Arthropoda</taxon>
        <taxon>Chelicerata</taxon>
        <taxon>Arachnida</taxon>
        <taxon>Acari</taxon>
        <taxon>Parasitiformes</taxon>
        <taxon>Ixodida</taxon>
        <taxon>Ixodoidea</taxon>
        <taxon>Ixodidae</taxon>
        <taxon>Ixodinae</taxon>
        <taxon>Ixodes</taxon>
    </lineage>
</organism>